<evidence type="ECO:0000313" key="20">
    <source>
        <dbReference type="EMBL" id="ACB42709.1"/>
    </source>
</evidence>
<evidence type="ECO:0000256" key="14">
    <source>
        <dbReference type="ARBA" id="ARBA00023014"/>
    </source>
</evidence>
<evidence type="ECO:0000256" key="15">
    <source>
        <dbReference type="ARBA" id="ARBA00046513"/>
    </source>
</evidence>
<dbReference type="InterPro" id="IPR045169">
    <property type="entry name" value="NO2/SO3_Rdtase_4Fe4S_prot"/>
</dbReference>
<feature type="compositionally biased region" description="Basic and acidic residues" evidence="17">
    <location>
        <begin position="12"/>
        <end position="24"/>
    </location>
</feature>
<dbReference type="InterPro" id="IPR005117">
    <property type="entry name" value="NiRdtase/SiRdtase_haem-b_fer"/>
</dbReference>
<dbReference type="SUPFAM" id="SSF55124">
    <property type="entry name" value="Nitrite/Sulfite reductase N-terminal domain-like"/>
    <property type="match status" value="2"/>
</dbReference>
<dbReference type="PROSITE" id="PS00365">
    <property type="entry name" value="NIR_SIR"/>
    <property type="match status" value="1"/>
</dbReference>
<evidence type="ECO:0000256" key="16">
    <source>
        <dbReference type="ARBA" id="ARBA00049518"/>
    </source>
</evidence>
<dbReference type="InterPro" id="IPR011787">
    <property type="entry name" value="SiR_ferredoxin-dep"/>
</dbReference>
<dbReference type="GO" id="GO:0020037">
    <property type="term" value="F:heme binding"/>
    <property type="evidence" value="ECO:0007669"/>
    <property type="project" value="InterPro"/>
</dbReference>
<comment type="subcellular location">
    <subcellularLocation>
        <location evidence="5">Plastid</location>
        <location evidence="5">Chloroplast stroma</location>
        <location evidence="5">Chloroplast nucleoid</location>
    </subcellularLocation>
</comment>
<proteinExistence type="inferred from homology"/>
<feature type="domain" description="Nitrite/Sulfite reductase ferredoxin-like" evidence="19">
    <location>
        <begin position="81"/>
        <end position="136"/>
    </location>
</feature>
<reference evidence="20" key="1">
    <citation type="submission" date="2007-08" db="EMBL/GenBank/DDBJ databases">
        <authorList>
            <person name="Gloeckner G."/>
            <person name="Nowack E."/>
            <person name="Melkonian M."/>
        </authorList>
    </citation>
    <scope>NUCLEOTIDE SEQUENCE</scope>
</reference>
<name>B1X440_PAUCH</name>
<protein>
    <recommendedName>
        <fullName evidence="7">assimilatory sulfite reductase (ferredoxin)</fullName>
        <ecNumber evidence="7">1.8.7.1</ecNumber>
    </recommendedName>
</protein>
<dbReference type="PRINTS" id="PR00397">
    <property type="entry name" value="SIROHAEM"/>
</dbReference>
<dbReference type="GO" id="GO:0046872">
    <property type="term" value="F:metal ion binding"/>
    <property type="evidence" value="ECO:0007669"/>
    <property type="project" value="UniProtKB-KW"/>
</dbReference>
<keyword evidence="11" id="KW-0883">Thioether bond</keyword>
<dbReference type="GO" id="GO:0000103">
    <property type="term" value="P:sulfate assimilation"/>
    <property type="evidence" value="ECO:0007669"/>
    <property type="project" value="TreeGrafter"/>
</dbReference>
<keyword evidence="20" id="KW-0934">Plastid</keyword>
<feature type="domain" description="Nitrite/Sulfite reductase ferredoxin-like" evidence="19">
    <location>
        <begin position="376"/>
        <end position="437"/>
    </location>
</feature>
<reference evidence="20" key="2">
    <citation type="journal article" date="2008" name="Curr. Biol.">
        <title>Chromatophore genome sequence of Paulinella sheds light on acquisition of photosynthesis by eukaryotes.</title>
        <authorList>
            <person name="Nowack E.C.M."/>
            <person name="Melkonian M."/>
            <person name="Gloeckner G."/>
        </authorList>
    </citation>
    <scope>NUCLEOTIDE SEQUENCE [LARGE SCALE GENOMIC DNA]</scope>
</reference>
<dbReference type="InterPro" id="IPR036136">
    <property type="entry name" value="Nit/Sulf_reduc_fer-like_dom_sf"/>
</dbReference>
<organism evidence="20">
    <name type="scientific">Paulinella chromatophora</name>
    <dbReference type="NCBI Taxonomy" id="39717"/>
    <lineage>
        <taxon>Eukaryota</taxon>
        <taxon>Sar</taxon>
        <taxon>Rhizaria</taxon>
        <taxon>Cercozoa</taxon>
        <taxon>Imbricatea</taxon>
        <taxon>Silicofilosea</taxon>
        <taxon>Euglyphida</taxon>
        <taxon>Paulinellidae</taxon>
        <taxon>Paulinella</taxon>
    </lineage>
</organism>
<evidence type="ECO:0000256" key="6">
    <source>
        <dbReference type="ARBA" id="ARBA00010429"/>
    </source>
</evidence>
<evidence type="ECO:0000256" key="10">
    <source>
        <dbReference type="ARBA" id="ARBA00022723"/>
    </source>
</evidence>
<evidence type="ECO:0000256" key="4">
    <source>
        <dbReference type="ARBA" id="ARBA00003329"/>
    </source>
</evidence>
<dbReference type="GO" id="GO:0051539">
    <property type="term" value="F:4 iron, 4 sulfur cluster binding"/>
    <property type="evidence" value="ECO:0007669"/>
    <property type="project" value="UniProtKB-KW"/>
</dbReference>
<evidence type="ECO:0000256" key="3">
    <source>
        <dbReference type="ARBA" id="ARBA00002010"/>
    </source>
</evidence>
<evidence type="ECO:0000256" key="11">
    <source>
        <dbReference type="ARBA" id="ARBA00022784"/>
    </source>
</evidence>
<evidence type="ECO:0000256" key="8">
    <source>
        <dbReference type="ARBA" id="ARBA00022485"/>
    </source>
</evidence>
<dbReference type="EC" id="1.8.7.1" evidence="7"/>
<dbReference type="FunFam" id="3.30.413.10:FF:000014">
    <property type="entry name" value="Sulfite reductase [ferredoxin], chloroplastic"/>
    <property type="match status" value="1"/>
</dbReference>
<comment type="subunit">
    <text evidence="15">Monomer. Interacts with ferredoxin.</text>
</comment>
<dbReference type="SUPFAM" id="SSF56014">
    <property type="entry name" value="Nitrite and sulphite reductase 4Fe-4S domain-like"/>
    <property type="match status" value="2"/>
</dbReference>
<comment type="cofactor">
    <cofactor evidence="1">
        <name>siroheme</name>
        <dbReference type="ChEBI" id="CHEBI:60052"/>
    </cofactor>
</comment>
<dbReference type="GO" id="GO:0016002">
    <property type="term" value="F:sulfite reductase activity"/>
    <property type="evidence" value="ECO:0007669"/>
    <property type="project" value="TreeGrafter"/>
</dbReference>
<keyword evidence="10" id="KW-0479">Metal-binding</keyword>
<evidence type="ECO:0000256" key="17">
    <source>
        <dbReference type="SAM" id="MobiDB-lite"/>
    </source>
</evidence>
<dbReference type="GeneID" id="6481357"/>
<evidence type="ECO:0000256" key="9">
    <source>
        <dbReference type="ARBA" id="ARBA00022617"/>
    </source>
</evidence>
<evidence type="ECO:0000259" key="18">
    <source>
        <dbReference type="Pfam" id="PF01077"/>
    </source>
</evidence>
<keyword evidence="9" id="KW-0349">Heme</keyword>
<keyword evidence="14" id="KW-0411">Iron-sulfur</keyword>
<dbReference type="GO" id="GO:0050311">
    <property type="term" value="F:sulfite reductase (ferredoxin) activity"/>
    <property type="evidence" value="ECO:0007669"/>
    <property type="project" value="UniProtKB-EC"/>
</dbReference>
<dbReference type="EMBL" id="CP000815">
    <property type="protein sequence ID" value="ACB42709.1"/>
    <property type="molecule type" value="Genomic_DNA"/>
</dbReference>
<dbReference type="RefSeq" id="YP_002048919.1">
    <property type="nucleotide sequence ID" value="NC_011087.1"/>
</dbReference>
<evidence type="ECO:0000256" key="7">
    <source>
        <dbReference type="ARBA" id="ARBA00012353"/>
    </source>
</evidence>
<evidence type="ECO:0000256" key="2">
    <source>
        <dbReference type="ARBA" id="ARBA00001966"/>
    </source>
</evidence>
<evidence type="ECO:0000256" key="5">
    <source>
        <dbReference type="ARBA" id="ARBA00004595"/>
    </source>
</evidence>
<evidence type="ECO:0000256" key="1">
    <source>
        <dbReference type="ARBA" id="ARBA00001929"/>
    </source>
</evidence>
<dbReference type="NCBIfam" id="NF010029">
    <property type="entry name" value="PRK13504.1"/>
    <property type="match status" value="1"/>
</dbReference>
<dbReference type="GO" id="GO:0009337">
    <property type="term" value="C:sulfite reductase complex (NADPH)"/>
    <property type="evidence" value="ECO:0007669"/>
    <property type="project" value="TreeGrafter"/>
</dbReference>
<dbReference type="AlphaFoldDB" id="B1X440"/>
<geneLocation type="organellar chromatophore" evidence="20"/>
<dbReference type="Gene3D" id="3.30.413.10">
    <property type="entry name" value="Sulfite Reductase Hemoprotein, domain 1"/>
    <property type="match status" value="2"/>
</dbReference>
<gene>
    <name evidence="20" type="primary">sir</name>
    <name evidence="20" type="ordered locus">PCC_0260</name>
</gene>
<dbReference type="InterPro" id="IPR006066">
    <property type="entry name" value="NO2/SO3_Rdtase_FeS/sirohaem_BS"/>
</dbReference>
<evidence type="ECO:0000256" key="13">
    <source>
        <dbReference type="ARBA" id="ARBA00023004"/>
    </source>
</evidence>
<dbReference type="GO" id="GO:0042644">
    <property type="term" value="C:chloroplast nucleoid"/>
    <property type="evidence" value="ECO:0007669"/>
    <property type="project" value="UniProtKB-SubCell"/>
</dbReference>
<dbReference type="InterPro" id="IPR045854">
    <property type="entry name" value="NO2/SO3_Rdtase_4Fe4S_sf"/>
</dbReference>
<feature type="domain" description="Nitrite/sulphite reductase 4Fe-4S" evidence="18">
    <location>
        <begin position="228"/>
        <end position="354"/>
    </location>
</feature>
<comment type="function">
    <text evidence="3">DNA-binding protein that binds to both double-stranded and single-stranded DNA without significant sequence specificity to reversibly repress the transcriptional activity of chloroplast nucleoids by promoting DNA compaction and possibly regulate DNA replication.</text>
</comment>
<accession>B1X440</accession>
<dbReference type="NCBIfam" id="TIGR02042">
    <property type="entry name" value="sir"/>
    <property type="match status" value="1"/>
</dbReference>
<dbReference type="PANTHER" id="PTHR11493">
    <property type="entry name" value="SULFITE REDUCTASE [NADPH] SUBUNIT BETA-RELATED"/>
    <property type="match status" value="1"/>
</dbReference>
<comment type="cofactor">
    <cofactor evidence="2">
        <name>[4Fe-4S] cluster</name>
        <dbReference type="ChEBI" id="CHEBI:49883"/>
    </cofactor>
</comment>
<dbReference type="Pfam" id="PF03460">
    <property type="entry name" value="NIR_SIR_ferr"/>
    <property type="match status" value="2"/>
</dbReference>
<evidence type="ECO:0000259" key="19">
    <source>
        <dbReference type="Pfam" id="PF03460"/>
    </source>
</evidence>
<feature type="region of interest" description="Disordered" evidence="17">
    <location>
        <begin position="1"/>
        <end position="24"/>
    </location>
</feature>
<comment type="function">
    <text evidence="4">Essential protein with sulfite reductase activity required in assimilatory sulfate reduction pathway during both primary and secondary metabolism and thus involved in development and growth.</text>
</comment>
<feature type="compositionally biased region" description="Polar residues" evidence="17">
    <location>
        <begin position="1"/>
        <end position="11"/>
    </location>
</feature>
<dbReference type="InterPro" id="IPR006067">
    <property type="entry name" value="NO2/SO3_Rdtase_4Fe4S_dom"/>
</dbReference>
<keyword evidence="12" id="KW-0560">Oxidoreductase</keyword>
<comment type="similarity">
    <text evidence="6">Belongs to the nitrite and sulfite reductase 4Fe-4S domain family.</text>
</comment>
<evidence type="ECO:0000256" key="12">
    <source>
        <dbReference type="ARBA" id="ARBA00023002"/>
    </source>
</evidence>
<keyword evidence="8" id="KW-0004">4Fe-4S</keyword>
<comment type="catalytic activity">
    <reaction evidence="16">
        <text>hydrogen sulfide + 6 oxidized [2Fe-2S]-[ferredoxin] + 3 H2O = sulfite + 6 reduced [2Fe-2S]-[ferredoxin] + 7 H(+)</text>
        <dbReference type="Rhea" id="RHEA:23132"/>
        <dbReference type="Rhea" id="RHEA-COMP:10000"/>
        <dbReference type="Rhea" id="RHEA-COMP:10001"/>
        <dbReference type="ChEBI" id="CHEBI:15377"/>
        <dbReference type="ChEBI" id="CHEBI:15378"/>
        <dbReference type="ChEBI" id="CHEBI:17359"/>
        <dbReference type="ChEBI" id="CHEBI:29919"/>
        <dbReference type="ChEBI" id="CHEBI:33737"/>
        <dbReference type="ChEBI" id="CHEBI:33738"/>
        <dbReference type="EC" id="1.8.7.1"/>
    </reaction>
</comment>
<dbReference type="Pfam" id="PF01077">
    <property type="entry name" value="NIR_SIR"/>
    <property type="match status" value="1"/>
</dbReference>
<dbReference type="Gene3D" id="3.90.480.10">
    <property type="entry name" value="Sulfite Reductase Hemoprotein,Domain 2"/>
    <property type="match status" value="1"/>
</dbReference>
<sequence length="588" mass="66030">MTLSPDTSISARSRESIDQEGPSKFEQLKANSSYLREPLISELENGKPYFSDGAVQILKFHGSYQQDNRDNRQKGQEKDWQMMLRLRNPGGRVPAQLYLAIDEMADRLGNGTLRISTRQAFQMHGIAKLNLREVISTIIKNLGSTLSACGDINRNVMAPAAPFQWGGYPAARRLADEIADLLAPQIAEGSYLDLWVDGDLSYRIKPSIPVQKARIRQQHGLIFSGKKNEPLYGATFLPRKFKVAVTVPGDNSVDLLTQDIGLVAFTDPNGNLQGCNVYVGGGMGRTHNKAETFARTSDPLGYVEASHVLDLVQSIVALQRDYGDREVRRHARMKYLINERGIIWFRKKLKQYFDFPIQRMRLEPKTKLSDYLGWHRQGSGLWFVGLPLLCGRLGGELKKGIRQLVESYKLEIRLTPNQDLLLCNIDNANYSRVKNELSLLYETVKSFTPLSRHAIACPALPTCGLAITESERILPHILDRLDNLLSDLEIQTNILVRMTGCPNGCARPYMAELGLVGSGVNQYQLWLGGTPNLMRLAKPYLQRMPLEDMERVLRPLFQDWKSTSADSSFGDYIEMLGEATVLRLLGSG</sequence>
<dbReference type="PANTHER" id="PTHR11493:SF47">
    <property type="entry name" value="SULFITE REDUCTASE [NADPH] SUBUNIT BETA"/>
    <property type="match status" value="1"/>
</dbReference>
<keyword evidence="13" id="KW-0408">Iron</keyword>